<organism evidence="2 3">
    <name type="scientific">Microvirga vignae</name>
    <dbReference type="NCBI Taxonomy" id="1225564"/>
    <lineage>
        <taxon>Bacteria</taxon>
        <taxon>Pseudomonadati</taxon>
        <taxon>Pseudomonadota</taxon>
        <taxon>Alphaproteobacteria</taxon>
        <taxon>Hyphomicrobiales</taxon>
        <taxon>Methylobacteriaceae</taxon>
        <taxon>Microvirga</taxon>
    </lineage>
</organism>
<reference evidence="2 3" key="1">
    <citation type="submission" date="2015-05" db="EMBL/GenBank/DDBJ databases">
        <title>Draft genome sequence of Microvirga vignae strain BR3299, a novel nitrogen fixing bacteria isolated from Brazil semi-aired region.</title>
        <authorList>
            <person name="Zilli J.E."/>
            <person name="Passos S.R."/>
            <person name="Leite J."/>
            <person name="Baldani J.I."/>
            <person name="Xavier G.R."/>
            <person name="Rumjaneck N.G."/>
            <person name="Simoes-Araujo J.L."/>
        </authorList>
    </citation>
    <scope>NUCLEOTIDE SEQUENCE [LARGE SCALE GENOMIC DNA]</scope>
    <source>
        <strain evidence="2 3">BR3299</strain>
    </source>
</reference>
<evidence type="ECO:0000313" key="3">
    <source>
        <dbReference type="Proteomes" id="UP000035489"/>
    </source>
</evidence>
<dbReference type="EMBL" id="LCYG01000020">
    <property type="protein sequence ID" value="KLK93459.1"/>
    <property type="molecule type" value="Genomic_DNA"/>
</dbReference>
<gene>
    <name evidence="2" type="ORF">AA309_09095</name>
</gene>
<dbReference type="AlphaFoldDB" id="A0A0H1REG2"/>
<evidence type="ECO:0000313" key="2">
    <source>
        <dbReference type="EMBL" id="KLK93459.1"/>
    </source>
</evidence>
<feature type="transmembrane region" description="Helical" evidence="1">
    <location>
        <begin position="6"/>
        <end position="24"/>
    </location>
</feature>
<keyword evidence="1" id="KW-1133">Transmembrane helix</keyword>
<dbReference type="Proteomes" id="UP000035489">
    <property type="component" value="Unassembled WGS sequence"/>
</dbReference>
<sequence>MSLDQLISLLVAVTLIETMLASGLGVRPGGILAMLTLLGASLGAGWVAGGRWSGDREAVAFTTSIRNVGLGLVIAAGGFASPSRLRRCWPMGSSKWSGHSCWRCGGSGSRRRRRRGLTVARKN</sequence>
<keyword evidence="3" id="KW-1185">Reference proteome</keyword>
<evidence type="ECO:0000256" key="1">
    <source>
        <dbReference type="SAM" id="Phobius"/>
    </source>
</evidence>
<keyword evidence="1" id="KW-0472">Membrane</keyword>
<accession>A0A0H1REG2</accession>
<feature type="transmembrane region" description="Helical" evidence="1">
    <location>
        <begin position="31"/>
        <end position="52"/>
    </location>
</feature>
<keyword evidence="1" id="KW-0812">Transmembrane</keyword>
<dbReference type="PATRIC" id="fig|1225564.3.peg.2440"/>
<comment type="caution">
    <text evidence="2">The sequence shown here is derived from an EMBL/GenBank/DDBJ whole genome shotgun (WGS) entry which is preliminary data.</text>
</comment>
<dbReference type="InterPro" id="IPR038770">
    <property type="entry name" value="Na+/solute_symporter_sf"/>
</dbReference>
<proteinExistence type="predicted"/>
<dbReference type="Gene3D" id="1.20.1530.20">
    <property type="match status" value="1"/>
</dbReference>
<protein>
    <submittedName>
        <fullName evidence="2">Uncharacterized protein</fullName>
    </submittedName>
</protein>
<name>A0A0H1REG2_9HYPH</name>